<dbReference type="KEGG" id="sapo:SAPIO_CDS7978"/>
<dbReference type="GO" id="GO:0000981">
    <property type="term" value="F:DNA-binding transcription factor activity, RNA polymerase II-specific"/>
    <property type="evidence" value="ECO:0007669"/>
    <property type="project" value="InterPro"/>
</dbReference>
<evidence type="ECO:0000313" key="5">
    <source>
        <dbReference type="Proteomes" id="UP000028545"/>
    </source>
</evidence>
<protein>
    <recommendedName>
        <fullName evidence="3">Zn(2)-C6 fungal-type domain-containing protein</fullName>
    </recommendedName>
</protein>
<dbReference type="SMART" id="SM00066">
    <property type="entry name" value="GAL4"/>
    <property type="match status" value="1"/>
</dbReference>
<dbReference type="CDD" id="cd00067">
    <property type="entry name" value="GAL4"/>
    <property type="match status" value="1"/>
</dbReference>
<dbReference type="GO" id="GO:0008270">
    <property type="term" value="F:zinc ion binding"/>
    <property type="evidence" value="ECO:0007669"/>
    <property type="project" value="InterPro"/>
</dbReference>
<reference evidence="4 5" key="1">
    <citation type="journal article" date="2014" name="Genome Announc.">
        <title>Draft genome sequence of the pathogenic fungus Scedosporium apiospermum.</title>
        <authorList>
            <person name="Vandeputte P."/>
            <person name="Ghamrawi S."/>
            <person name="Rechenmann M."/>
            <person name="Iltis A."/>
            <person name="Giraud S."/>
            <person name="Fleury M."/>
            <person name="Thornton C."/>
            <person name="Delhaes L."/>
            <person name="Meyer W."/>
            <person name="Papon N."/>
            <person name="Bouchara J.P."/>
        </authorList>
    </citation>
    <scope>NUCLEOTIDE SEQUENCE [LARGE SCALE GENOMIC DNA]</scope>
    <source>
        <strain evidence="4 5">IHEM 14462</strain>
    </source>
</reference>
<dbReference type="GO" id="GO:0045944">
    <property type="term" value="P:positive regulation of transcription by RNA polymerase II"/>
    <property type="evidence" value="ECO:0007669"/>
    <property type="project" value="TreeGrafter"/>
</dbReference>
<dbReference type="InterPro" id="IPR021858">
    <property type="entry name" value="Fun_TF"/>
</dbReference>
<dbReference type="AlphaFoldDB" id="A0A084G0J8"/>
<dbReference type="PROSITE" id="PS00463">
    <property type="entry name" value="ZN2_CY6_FUNGAL_1"/>
    <property type="match status" value="1"/>
</dbReference>
<evidence type="ECO:0000313" key="4">
    <source>
        <dbReference type="EMBL" id="KEZ40860.1"/>
    </source>
</evidence>
<accession>A0A084G0J8</accession>
<dbReference type="SUPFAM" id="SSF57701">
    <property type="entry name" value="Zn2/Cys6 DNA-binding domain"/>
    <property type="match status" value="1"/>
</dbReference>
<organism evidence="4 5">
    <name type="scientific">Pseudallescheria apiosperma</name>
    <name type="common">Scedosporium apiospermum</name>
    <dbReference type="NCBI Taxonomy" id="563466"/>
    <lineage>
        <taxon>Eukaryota</taxon>
        <taxon>Fungi</taxon>
        <taxon>Dikarya</taxon>
        <taxon>Ascomycota</taxon>
        <taxon>Pezizomycotina</taxon>
        <taxon>Sordariomycetes</taxon>
        <taxon>Hypocreomycetidae</taxon>
        <taxon>Microascales</taxon>
        <taxon>Microascaceae</taxon>
        <taxon>Scedosporium</taxon>
    </lineage>
</organism>
<dbReference type="GO" id="GO:0000976">
    <property type="term" value="F:transcription cis-regulatory region binding"/>
    <property type="evidence" value="ECO:0007669"/>
    <property type="project" value="TreeGrafter"/>
</dbReference>
<dbReference type="PANTHER" id="PTHR37534:SF49">
    <property type="entry name" value="LYSINE BIOSYNTHESIS REGULATORY PROTEIN LYS14"/>
    <property type="match status" value="1"/>
</dbReference>
<name>A0A084G0J8_PSEDA</name>
<dbReference type="Proteomes" id="UP000028545">
    <property type="component" value="Unassembled WGS sequence"/>
</dbReference>
<dbReference type="EMBL" id="JOWA01000114">
    <property type="protein sequence ID" value="KEZ40860.1"/>
    <property type="molecule type" value="Genomic_DNA"/>
</dbReference>
<gene>
    <name evidence="4" type="ORF">SAPIO_CDS7978</name>
</gene>
<dbReference type="Gene3D" id="4.10.240.10">
    <property type="entry name" value="Zn(2)-C6 fungal-type DNA-binding domain"/>
    <property type="match status" value="1"/>
</dbReference>
<evidence type="ECO:0000256" key="2">
    <source>
        <dbReference type="ARBA" id="ARBA00023242"/>
    </source>
</evidence>
<dbReference type="HOGENOM" id="CLU_041955_0_0_1"/>
<dbReference type="PROSITE" id="PS50048">
    <property type="entry name" value="ZN2_CY6_FUNGAL_2"/>
    <property type="match status" value="1"/>
</dbReference>
<dbReference type="RefSeq" id="XP_016640659.1">
    <property type="nucleotide sequence ID" value="XM_016789722.1"/>
</dbReference>
<dbReference type="InterPro" id="IPR036864">
    <property type="entry name" value="Zn2-C6_fun-type_DNA-bd_sf"/>
</dbReference>
<dbReference type="GeneID" id="27727050"/>
<dbReference type="PANTHER" id="PTHR37534">
    <property type="entry name" value="TRANSCRIPTIONAL ACTIVATOR PROTEIN UGA3"/>
    <property type="match status" value="1"/>
</dbReference>
<evidence type="ECO:0000259" key="3">
    <source>
        <dbReference type="PROSITE" id="PS50048"/>
    </source>
</evidence>
<feature type="domain" description="Zn(2)-C6 fungal-type" evidence="3">
    <location>
        <begin position="72"/>
        <end position="102"/>
    </location>
</feature>
<dbReference type="Pfam" id="PF11951">
    <property type="entry name" value="Fungal_trans_2"/>
    <property type="match status" value="1"/>
</dbReference>
<proteinExistence type="predicted"/>
<keyword evidence="2" id="KW-0539">Nucleus</keyword>
<keyword evidence="5" id="KW-1185">Reference proteome</keyword>
<sequence length="523" mass="58229">MLGRRTVANVPTVSEWQHAKIGEDLVFLVADSKYAVGVSCSQLPPGENSGEFTQDEWDDIQTMTRVRVVEGSCWPCKKRRIKCDLTRPVCHRCLRNGSTCDYNTRLIRWSTRPSVRVMPIIHQVSGFSQDGLSIAEKRALDYFRGRVWPLLQTLAEPCAPPLPVAITHRVVLLATCMLANSHRVLQDGKESRGSGFNVIRLECLAAIRSEVGDCCSGGSTEPLLVLLFAVLLFYLHDGFMELNDDAASTLSHHQGVLAILEQLGGIEPVLLTSQQSLQMLLSEFVSADLTTALLQGTLPSYSPTVWEAIDQGAVWWERDPLGRYSLATVFREMSTMAFYLDSLKNSCCNLSMEAIRAFEENLRPIYAPITTPITDDGSDSGSETTLMRSLNGTTVEVVHAFSLIRIFQHTALVYLYRAICGLPLTHPLVQQHVQSCLDCILDIERPSKTLHCVIFPLYVVGAHAQLLTHRQAVLGLMDFIYENMRFACVRAIGQAVRAIWDMNSIDLSWAELFSVLSPNVLVL</sequence>
<dbReference type="GO" id="GO:0005634">
    <property type="term" value="C:nucleus"/>
    <property type="evidence" value="ECO:0007669"/>
    <property type="project" value="UniProtKB-SubCell"/>
</dbReference>
<comment type="subcellular location">
    <subcellularLocation>
        <location evidence="1">Nucleus</location>
    </subcellularLocation>
</comment>
<dbReference type="OrthoDB" id="3362851at2759"/>
<dbReference type="OMA" id="TVEGSCW"/>
<evidence type="ECO:0000256" key="1">
    <source>
        <dbReference type="ARBA" id="ARBA00004123"/>
    </source>
</evidence>
<dbReference type="Pfam" id="PF00172">
    <property type="entry name" value="Zn_clus"/>
    <property type="match status" value="1"/>
</dbReference>
<dbReference type="InterPro" id="IPR001138">
    <property type="entry name" value="Zn2Cys6_DnaBD"/>
</dbReference>
<dbReference type="VEuPathDB" id="FungiDB:SAPIO_CDS7978"/>
<comment type="caution">
    <text evidence="4">The sequence shown here is derived from an EMBL/GenBank/DDBJ whole genome shotgun (WGS) entry which is preliminary data.</text>
</comment>